<dbReference type="Proteomes" id="UP001299220">
    <property type="component" value="Unassembled WGS sequence"/>
</dbReference>
<keyword evidence="3" id="KW-1003">Cell membrane</keyword>
<keyword evidence="2 7" id="KW-0813">Transport</keyword>
<organism evidence="9 10">
    <name type="scientific">Anaeromassilibacillus senegalensis</name>
    <dbReference type="NCBI Taxonomy" id="1673717"/>
    <lineage>
        <taxon>Bacteria</taxon>
        <taxon>Bacillati</taxon>
        <taxon>Bacillota</taxon>
        <taxon>Clostridia</taxon>
        <taxon>Eubacteriales</taxon>
        <taxon>Acutalibacteraceae</taxon>
        <taxon>Anaeromassilibacillus</taxon>
    </lineage>
</organism>
<evidence type="ECO:0000256" key="4">
    <source>
        <dbReference type="ARBA" id="ARBA00022692"/>
    </source>
</evidence>
<comment type="subcellular location">
    <subcellularLocation>
        <location evidence="1 7">Cell membrane</location>
        <topology evidence="1 7">Multi-pass membrane protein</topology>
    </subcellularLocation>
</comment>
<feature type="transmembrane region" description="Helical" evidence="7">
    <location>
        <begin position="100"/>
        <end position="117"/>
    </location>
</feature>
<comment type="caution">
    <text evidence="9">The sequence shown here is derived from an EMBL/GenBank/DDBJ whole genome shotgun (WGS) entry which is preliminary data.</text>
</comment>
<dbReference type="Gene3D" id="1.10.3720.10">
    <property type="entry name" value="MetI-like"/>
    <property type="match status" value="1"/>
</dbReference>
<comment type="similarity">
    <text evidence="7">Belongs to the binding-protein-dependent transport system permease family.</text>
</comment>
<dbReference type="InterPro" id="IPR000515">
    <property type="entry name" value="MetI-like"/>
</dbReference>
<evidence type="ECO:0000256" key="3">
    <source>
        <dbReference type="ARBA" id="ARBA00022475"/>
    </source>
</evidence>
<gene>
    <name evidence="9" type="ORF">JQM67_06590</name>
</gene>
<evidence type="ECO:0000256" key="6">
    <source>
        <dbReference type="ARBA" id="ARBA00023136"/>
    </source>
</evidence>
<reference evidence="9 10" key="1">
    <citation type="submission" date="2020-12" db="EMBL/GenBank/DDBJ databases">
        <title>Whole genome sequences of gut porcine anaerobes.</title>
        <authorList>
            <person name="Kubasova T."/>
            <person name="Jahodarova E."/>
            <person name="Rychlik I."/>
        </authorList>
    </citation>
    <scope>NUCLEOTIDE SEQUENCE [LARGE SCALE GENOMIC DNA]</scope>
    <source>
        <strain evidence="9 10">An867</strain>
    </source>
</reference>
<feature type="transmembrane region" description="Helical" evidence="7">
    <location>
        <begin position="67"/>
        <end position="88"/>
    </location>
</feature>
<dbReference type="PROSITE" id="PS50928">
    <property type="entry name" value="ABC_TM1"/>
    <property type="match status" value="1"/>
</dbReference>
<evidence type="ECO:0000256" key="5">
    <source>
        <dbReference type="ARBA" id="ARBA00022989"/>
    </source>
</evidence>
<dbReference type="InterPro" id="IPR035906">
    <property type="entry name" value="MetI-like_sf"/>
</dbReference>
<dbReference type="InterPro" id="IPR051393">
    <property type="entry name" value="ABC_transporter_permease"/>
</dbReference>
<feature type="transmembrane region" description="Helical" evidence="7">
    <location>
        <begin position="198"/>
        <end position="217"/>
    </location>
</feature>
<feature type="domain" description="ABC transmembrane type-1" evidence="8">
    <location>
        <begin position="63"/>
        <end position="273"/>
    </location>
</feature>
<evidence type="ECO:0000313" key="10">
    <source>
        <dbReference type="Proteomes" id="UP001299220"/>
    </source>
</evidence>
<keyword evidence="6 7" id="KW-0472">Membrane</keyword>
<dbReference type="PANTHER" id="PTHR30193:SF37">
    <property type="entry name" value="INNER MEMBRANE ABC TRANSPORTER PERMEASE PROTEIN YCJO"/>
    <property type="match status" value="1"/>
</dbReference>
<keyword evidence="10" id="KW-1185">Reference proteome</keyword>
<accession>A0ABS9CMA0</accession>
<dbReference type="PANTHER" id="PTHR30193">
    <property type="entry name" value="ABC TRANSPORTER PERMEASE PROTEIN"/>
    <property type="match status" value="1"/>
</dbReference>
<evidence type="ECO:0000259" key="8">
    <source>
        <dbReference type="PROSITE" id="PS50928"/>
    </source>
</evidence>
<dbReference type="RefSeq" id="WP_235323325.1">
    <property type="nucleotide sequence ID" value="NZ_JAFBIT010000002.1"/>
</dbReference>
<evidence type="ECO:0000256" key="1">
    <source>
        <dbReference type="ARBA" id="ARBA00004651"/>
    </source>
</evidence>
<dbReference type="Pfam" id="PF00528">
    <property type="entry name" value="BPD_transp_1"/>
    <property type="match status" value="1"/>
</dbReference>
<keyword evidence="4 7" id="KW-0812">Transmembrane</keyword>
<evidence type="ECO:0000256" key="2">
    <source>
        <dbReference type="ARBA" id="ARBA00022448"/>
    </source>
</evidence>
<name>A0ABS9CMA0_9FIRM</name>
<dbReference type="EMBL" id="JAFBIT010000002">
    <property type="protein sequence ID" value="MCF2652265.1"/>
    <property type="molecule type" value="Genomic_DNA"/>
</dbReference>
<dbReference type="SUPFAM" id="SSF161098">
    <property type="entry name" value="MetI-like"/>
    <property type="match status" value="1"/>
</dbReference>
<proteinExistence type="inferred from homology"/>
<feature type="transmembrane region" description="Helical" evidence="7">
    <location>
        <begin position="254"/>
        <end position="273"/>
    </location>
</feature>
<evidence type="ECO:0000313" key="9">
    <source>
        <dbReference type="EMBL" id="MCF2652265.1"/>
    </source>
</evidence>
<evidence type="ECO:0000256" key="7">
    <source>
        <dbReference type="RuleBase" id="RU363032"/>
    </source>
</evidence>
<feature type="transmembrane region" description="Helical" evidence="7">
    <location>
        <begin position="148"/>
        <end position="168"/>
    </location>
</feature>
<protein>
    <submittedName>
        <fullName evidence="9">Sugar ABC transporter permease</fullName>
    </submittedName>
</protein>
<dbReference type="CDD" id="cd06261">
    <property type="entry name" value="TM_PBP2"/>
    <property type="match status" value="1"/>
</dbReference>
<keyword evidence="5 7" id="KW-1133">Transmembrane helix</keyword>
<sequence>MNLKKNTFGWFLVPSLLGMLVFYCIPFAFSLYYAVTDNSAKRQFVGLLNFQTTLSQPVFQRAALNTAVFMVISVPLGMALGLIVAVFLQKITHFRPLATILILMPLVVPSGSIAYFWRVLFGANGLASEVLLMCGVPLETVTQMQTSMAAVVVMFLWKNVSYTVLLFWSGLNLIPKTYYEQIAIEGAGGWQQFWRVTWVYLMPTTFVVLLLSIVNSFKVFKEIYMLYGAYPGESVYMLQHYMNNQFYALNMQKLSSAAYILFVSVSLLLLLVFRVQKKLTDAYN</sequence>
<feature type="transmembrane region" description="Helical" evidence="7">
    <location>
        <begin position="12"/>
        <end position="35"/>
    </location>
</feature>